<dbReference type="InterPro" id="IPR002048">
    <property type="entry name" value="EF_hand_dom"/>
</dbReference>
<feature type="domain" description="EF-hand" evidence="4">
    <location>
        <begin position="845"/>
        <end position="880"/>
    </location>
</feature>
<dbReference type="OrthoDB" id="17687at2759"/>
<dbReference type="PANTHER" id="PTHR47666:SF1">
    <property type="entry name" value="PROTEIN VASCULAR ASSOCIATED DEATH 1, CHLOROPLASTIC"/>
    <property type="match status" value="1"/>
</dbReference>
<dbReference type="Proteomes" id="UP001652621">
    <property type="component" value="Unplaced"/>
</dbReference>
<dbReference type="Gene3D" id="1.10.10.750">
    <property type="entry name" value="Ypt/Rab-GAP domain of gyp1p, domain 1"/>
    <property type="match status" value="1"/>
</dbReference>
<feature type="compositionally biased region" description="Low complexity" evidence="2">
    <location>
        <begin position="1224"/>
        <end position="1240"/>
    </location>
</feature>
<evidence type="ECO:0000259" key="3">
    <source>
        <dbReference type="PROSITE" id="PS50086"/>
    </source>
</evidence>
<evidence type="ECO:0000313" key="6">
    <source>
        <dbReference type="RefSeq" id="XP_005188452.2"/>
    </source>
</evidence>
<dbReference type="SMART" id="SM00568">
    <property type="entry name" value="GRAM"/>
    <property type="match status" value="2"/>
</dbReference>
<evidence type="ECO:0000313" key="5">
    <source>
        <dbReference type="Proteomes" id="UP001652621"/>
    </source>
</evidence>
<gene>
    <name evidence="6" type="primary">LOC101896657</name>
</gene>
<dbReference type="VEuPathDB" id="VectorBase:MDOMA2_002945"/>
<dbReference type="SMART" id="SM00164">
    <property type="entry name" value="TBC"/>
    <property type="match status" value="1"/>
</dbReference>
<dbReference type="PROSITE" id="PS50222">
    <property type="entry name" value="EF_HAND_2"/>
    <property type="match status" value="1"/>
</dbReference>
<dbReference type="VEuPathDB" id="VectorBase:MDOA005548"/>
<dbReference type="InterPro" id="IPR011993">
    <property type="entry name" value="PH-like_dom_sf"/>
</dbReference>
<proteinExistence type="predicted"/>
<dbReference type="GeneID" id="101896657"/>
<dbReference type="Gene3D" id="2.30.29.30">
    <property type="entry name" value="Pleckstrin-homology domain (PH domain)/Phosphotyrosine-binding domain (PTB)"/>
    <property type="match status" value="2"/>
</dbReference>
<dbReference type="Pfam" id="PF02893">
    <property type="entry name" value="GRAM"/>
    <property type="match status" value="2"/>
</dbReference>
<organism evidence="5 6">
    <name type="scientific">Musca domestica</name>
    <name type="common">House fly</name>
    <dbReference type="NCBI Taxonomy" id="7370"/>
    <lineage>
        <taxon>Eukaryota</taxon>
        <taxon>Metazoa</taxon>
        <taxon>Ecdysozoa</taxon>
        <taxon>Arthropoda</taxon>
        <taxon>Hexapoda</taxon>
        <taxon>Insecta</taxon>
        <taxon>Pterygota</taxon>
        <taxon>Neoptera</taxon>
        <taxon>Endopterygota</taxon>
        <taxon>Diptera</taxon>
        <taxon>Brachycera</taxon>
        <taxon>Muscomorpha</taxon>
        <taxon>Muscoidea</taxon>
        <taxon>Muscidae</taxon>
        <taxon>Musca</taxon>
    </lineage>
</organism>
<sequence length="1294" mass="147638">MWIEPKELLLPSAFWIAEKHSKYFVLQKRRGHGESRGLGSILVGTFDSVFDTKPAPYRILHQTPNSEVSYEIAIGVNQEEIYKDWDWLSKNLFKVLNEMECEEEITNFTICKIKSLYTQNNQDETGDSADFKVNQSKFRQYFNMPEEEQLVNYYSCTYIKNKIPRQGHLYISLNHVSFYSYMLGQETKRSIRFTELEELSHYGNTIYLKTNNKMQYNFTILFDHVEAYELIEQLNKMAIQRIIQDPDSPIIDQESSLLQRFGRRSSKKPALCSDLTARQKSEEYRMYFRLPQREIIDGTIKANLFTPYSKRYVPGNIYLSTNFICFTSDTKGFVSVVIPLKVIKSVEKKDDGGHRYENQIVITSSENVPFVFAQIVDRDVLITKITNLLSKFHVPARNERPKYDISWSKQSALINTFKTQFSPAMQEKQNQKIARWESHFRDYGRGISMFRTTDVINLIAEGVPDHLRQEVWLIFSGAIHEKDMHPGLYEDLVEKAACIKQSSTHDEIERDLRRSLPEHLAFQSEDGLGALKRVLQAYALRNPQVGYTQGLNIITSVFLLFCDEENAFWLLASLCENLLPDYYKDKVVGAQIDQGVLNELIKMYLPELHEHLDSLGTIKMITISWFLTIFISVISYESALHIIDCFFVDGAKIIFIIALQILEWNKEQLLKCQDDGESMMLLSTFLQGIYNPDYPSPLENEKRKFRRTQTVQTLIHEAYTKFSHITLQKIEELRNKHRRLTMRKFDLDNEETIVKFHAENPYFDKDELRLLLSIIREEKNAFRKAHLQKIQAQVGESPILVPSPSTSRPKWGFNEGNCSRAEAYGVDFDTFRVLFYELMPWKSCVTIDLAEKIFRLTDKKSTGTLEFAQLINAFGLLCSKKYTEKLKLLYILHLPPLLSKAEIEQVRRPKTKTKDDAEEAIEAEDFFEEEASESIEALPSPTDNNFDEDDYALITATRRLHDLAGISGSTFMDILRPPNNQAGNSNASSMAVNARTSTFYVDLSEDEISMPGTSGGAMGGGGGGEGSALVGGGSNSHNGSAAAALSPLRQQGRFESIDTFSDISDLGVTKVTPPQLNVETISNFSQISDLVMATNVKMERNDSNTDTKSLGSLRALFDQPDGSGSPNKQIPNMKKANFQILWRSIHEILGASDADMNNAYKNLIEMGNCNLKKESSLESFTQLNLGGNEEPDSNGNPTTPCEPPGTTKLFMDLEEELRQARGESNSSSNQKSSKNTSSSNSSIDYDYWEISINQFIATVLNVKSIVKGFYTRTPIKENIEKMQKNRRKCIPTSY</sequence>
<dbReference type="SUPFAM" id="SSF47923">
    <property type="entry name" value="Ypt/Rab-GAP domain of gyp1p"/>
    <property type="match status" value="2"/>
</dbReference>
<reference evidence="6" key="1">
    <citation type="submission" date="2025-08" db="UniProtKB">
        <authorList>
            <consortium name="RefSeq"/>
        </authorList>
    </citation>
    <scope>IDENTIFICATION</scope>
    <source>
        <strain evidence="6">Aabys</strain>
        <tissue evidence="6">Whole body</tissue>
    </source>
</reference>
<dbReference type="PROSITE" id="PS50086">
    <property type="entry name" value="TBC_RABGAP"/>
    <property type="match status" value="1"/>
</dbReference>
<accession>A0A9J7D063</accession>
<dbReference type="Gene3D" id="1.10.238.10">
    <property type="entry name" value="EF-hand"/>
    <property type="match status" value="1"/>
</dbReference>
<evidence type="ECO:0000256" key="2">
    <source>
        <dbReference type="SAM" id="MobiDB-lite"/>
    </source>
</evidence>
<dbReference type="InterPro" id="IPR004182">
    <property type="entry name" value="GRAM"/>
</dbReference>
<dbReference type="Gene3D" id="1.10.8.270">
    <property type="entry name" value="putative rabgap domain of human tbc1 domain family member 14 like domains"/>
    <property type="match status" value="1"/>
</dbReference>
<keyword evidence="5" id="KW-1185">Reference proteome</keyword>
<dbReference type="Gene3D" id="1.10.472.80">
    <property type="entry name" value="Ypt/Rab-GAP domain of gyp1p, domain 3"/>
    <property type="match status" value="1"/>
</dbReference>
<dbReference type="Pfam" id="PF00566">
    <property type="entry name" value="RabGAP-TBC"/>
    <property type="match status" value="1"/>
</dbReference>
<dbReference type="STRING" id="7370.T1PI08"/>
<dbReference type="PANTHER" id="PTHR47666">
    <property type="entry name" value="PROTEIN VASCULAR ASSOCIATED DEATH 1, CHLOROPLASTIC"/>
    <property type="match status" value="1"/>
</dbReference>
<protein>
    <submittedName>
        <fullName evidence="6">TBC1 domain family member 8 isoform X1</fullName>
    </submittedName>
</protein>
<feature type="region of interest" description="Disordered" evidence="2">
    <location>
        <begin position="1183"/>
        <end position="1240"/>
    </location>
</feature>
<dbReference type="InterPro" id="IPR035969">
    <property type="entry name" value="Rab-GAP_TBC_sf"/>
</dbReference>
<evidence type="ECO:0000259" key="4">
    <source>
        <dbReference type="PROSITE" id="PS50222"/>
    </source>
</evidence>
<evidence type="ECO:0000256" key="1">
    <source>
        <dbReference type="ARBA" id="ARBA00022737"/>
    </source>
</evidence>
<name>A0A9J7D063_MUSDO</name>
<keyword evidence="1" id="KW-0677">Repeat</keyword>
<feature type="domain" description="Rab-GAP TBC" evidence="3">
    <location>
        <begin position="462"/>
        <end position="650"/>
    </location>
</feature>
<dbReference type="InterPro" id="IPR000195">
    <property type="entry name" value="Rab-GAP-TBC_dom"/>
</dbReference>
<dbReference type="RefSeq" id="XP_005188452.2">
    <property type="nucleotide sequence ID" value="XM_005188395.4"/>
</dbReference>
<dbReference type="eggNOG" id="KOG4347">
    <property type="taxonomic scope" value="Eukaryota"/>
</dbReference>